<dbReference type="EMBL" id="JANFVX010000011">
    <property type="protein sequence ID" value="MCW0344911.1"/>
    <property type="molecule type" value="Genomic_DNA"/>
</dbReference>
<feature type="signal peptide" evidence="1">
    <location>
        <begin position="1"/>
        <end position="25"/>
    </location>
</feature>
<evidence type="ECO:0000313" key="2">
    <source>
        <dbReference type="EMBL" id="MCW0344911.1"/>
    </source>
</evidence>
<dbReference type="RefSeq" id="WP_028725242.1">
    <property type="nucleotide sequence ID" value="NZ_CP168166.1"/>
</dbReference>
<evidence type="ECO:0000256" key="1">
    <source>
        <dbReference type="SAM" id="SignalP"/>
    </source>
</evidence>
<proteinExistence type="predicted"/>
<protein>
    <recommendedName>
        <fullName evidence="4">Lipoprotein</fullName>
    </recommendedName>
</protein>
<evidence type="ECO:0000313" key="3">
    <source>
        <dbReference type="Proteomes" id="UP001208888"/>
    </source>
</evidence>
<name>A0AAJ1D123_PANAN</name>
<gene>
    <name evidence="2" type="ORF">NB703_003004</name>
</gene>
<evidence type="ECO:0008006" key="4">
    <source>
        <dbReference type="Google" id="ProtNLM"/>
    </source>
</evidence>
<sequence length="103" mass="11123">MKRIFCISTICIFLSGCTTMSPDLAMPILQADTAKMLGLGSSEELTITNVSMSKRDALGSQMITYRATTAKGRILDCEAQEIPGLLMQPATVSTPTCKPIKTY</sequence>
<comment type="caution">
    <text evidence="2">The sequence shown here is derived from an EMBL/GenBank/DDBJ whole genome shotgun (WGS) entry which is preliminary data.</text>
</comment>
<dbReference type="AlphaFoldDB" id="A0AAJ1D123"/>
<accession>A0AAJ1D123</accession>
<dbReference type="Proteomes" id="UP001208888">
    <property type="component" value="Unassembled WGS sequence"/>
</dbReference>
<organism evidence="2 3">
    <name type="scientific">Pantoea ananas</name>
    <name type="common">Erwinia uredovora</name>
    <dbReference type="NCBI Taxonomy" id="553"/>
    <lineage>
        <taxon>Bacteria</taxon>
        <taxon>Pseudomonadati</taxon>
        <taxon>Pseudomonadota</taxon>
        <taxon>Gammaproteobacteria</taxon>
        <taxon>Enterobacterales</taxon>
        <taxon>Erwiniaceae</taxon>
        <taxon>Pantoea</taxon>
    </lineage>
</organism>
<keyword evidence="1" id="KW-0732">Signal</keyword>
<feature type="chain" id="PRO_5042550470" description="Lipoprotein" evidence="1">
    <location>
        <begin position="26"/>
        <end position="103"/>
    </location>
</feature>
<reference evidence="2" key="1">
    <citation type="submission" date="2022-06" db="EMBL/GenBank/DDBJ databases">
        <title>Dynamics of rice microbiomes reveals core vertical transmitted seed endophytes.</title>
        <authorList>
            <person name="Liao K."/>
            <person name="Zhang X."/>
        </authorList>
    </citation>
    <scope>NUCLEOTIDE SEQUENCE</scope>
    <source>
        <strain evidence="2">JT1-17</strain>
    </source>
</reference>
<dbReference type="PROSITE" id="PS51257">
    <property type="entry name" value="PROKAR_LIPOPROTEIN"/>
    <property type="match status" value="1"/>
</dbReference>